<dbReference type="InterPro" id="IPR022765">
    <property type="entry name" value="Dna2/Cas4_DUF83"/>
</dbReference>
<name>A0A4V3IY97_9FIRM</name>
<evidence type="ECO:0000313" key="3">
    <source>
        <dbReference type="Proteomes" id="UP000297454"/>
    </source>
</evidence>
<protein>
    <submittedName>
        <fullName evidence="2">Type V CRISPR-associated protein Cas4</fullName>
    </submittedName>
</protein>
<evidence type="ECO:0000313" key="2">
    <source>
        <dbReference type="EMBL" id="TFF65965.1"/>
    </source>
</evidence>
<proteinExistence type="predicted"/>
<keyword evidence="3" id="KW-1185">Reference proteome</keyword>
<dbReference type="GeneID" id="97031083"/>
<dbReference type="EMBL" id="SCFR01000014">
    <property type="protein sequence ID" value="TFF65965.1"/>
    <property type="molecule type" value="Genomic_DNA"/>
</dbReference>
<dbReference type="Pfam" id="PF01930">
    <property type="entry name" value="Cas_Cas4"/>
    <property type="match status" value="1"/>
</dbReference>
<dbReference type="Gene3D" id="3.90.320.10">
    <property type="match status" value="1"/>
</dbReference>
<sequence length="186" mass="22094">MEQLITFAELNDFIFCPMSLYFHSYYIDFDDSIYKSTFQTNGSYAHSAVDENRYSSRKNVLQGTSLYCEKYNLVGKLDTFYIDEGKLVERKKKVKQIFDGYVFQTYAQYFSLLEMGFKINSIEVYSIDDHKHYKIKLPYEDKEMFEKFESVINEINNFDYLNFNQTNIQKCKNCIYNPLCGGIDVK</sequence>
<dbReference type="NCBIfam" id="TIGR04328">
    <property type="entry name" value="cas4_PREFRAN"/>
    <property type="match status" value="1"/>
</dbReference>
<feature type="domain" description="DUF83" evidence="1">
    <location>
        <begin position="9"/>
        <end position="180"/>
    </location>
</feature>
<dbReference type="InterPro" id="IPR011604">
    <property type="entry name" value="PDDEXK-like_dom_sf"/>
</dbReference>
<dbReference type="RefSeq" id="WP_134711644.1">
    <property type="nucleotide sequence ID" value="NZ_CP119081.1"/>
</dbReference>
<reference evidence="2 3" key="1">
    <citation type="submission" date="2019-01" db="EMBL/GenBank/DDBJ databases">
        <title>Draft Genome Sequences of Helcococcus ovis Strains Isolated from the Uterus and Vagina of Dairy Cows with Metritis.</title>
        <authorList>
            <person name="Cunha F."/>
            <person name="Jeon S.J."/>
            <person name="Kutzer P."/>
            <person name="Galvao K.N."/>
        </authorList>
    </citation>
    <scope>NUCLEOTIDE SEQUENCE [LARGE SCALE GENOMIC DNA]</scope>
    <source>
        <strain evidence="2 3">KG-37</strain>
    </source>
</reference>
<dbReference type="Proteomes" id="UP000297454">
    <property type="component" value="Unassembled WGS sequence"/>
</dbReference>
<organism evidence="2 3">
    <name type="scientific">Helcococcus ovis</name>
    <dbReference type="NCBI Taxonomy" id="72026"/>
    <lineage>
        <taxon>Bacteria</taxon>
        <taxon>Bacillati</taxon>
        <taxon>Bacillota</taxon>
        <taxon>Tissierellia</taxon>
        <taxon>Tissierellales</taxon>
        <taxon>Peptoniphilaceae</taxon>
        <taxon>Helcococcus</taxon>
    </lineage>
</organism>
<comment type="caution">
    <text evidence="2">The sequence shown here is derived from an EMBL/GenBank/DDBJ whole genome shotgun (WGS) entry which is preliminary data.</text>
</comment>
<dbReference type="AlphaFoldDB" id="A0A4V3IY97"/>
<gene>
    <name evidence="2" type="primary">cas4</name>
    <name evidence="2" type="ORF">EQF91_04855</name>
</gene>
<evidence type="ECO:0000259" key="1">
    <source>
        <dbReference type="Pfam" id="PF01930"/>
    </source>
</evidence>
<accession>A0A4V3IY97</accession>
<dbReference type="InterPro" id="IPR027616">
    <property type="entry name" value="Cas4_PREFRAN"/>
</dbReference>
<dbReference type="OrthoDB" id="9781776at2"/>